<dbReference type="STRING" id="1354304.XPG1_3397"/>
<dbReference type="SUPFAM" id="SSF75471">
    <property type="entry name" value="YhbY-like"/>
    <property type="match status" value="1"/>
</dbReference>
<dbReference type="InterPro" id="IPR001890">
    <property type="entry name" value="RNA-binding_CRM"/>
</dbReference>
<dbReference type="InterPro" id="IPR051925">
    <property type="entry name" value="RNA-binding_domain"/>
</dbReference>
<dbReference type="InterPro" id="IPR035920">
    <property type="entry name" value="YhbY-like_sf"/>
</dbReference>
<dbReference type="GO" id="GO:0003723">
    <property type="term" value="F:RNA binding"/>
    <property type="evidence" value="ECO:0007669"/>
    <property type="project" value="UniProtKB-UniRule"/>
</dbReference>
<reference evidence="4 5" key="1">
    <citation type="submission" date="2013-07" db="EMBL/GenBank/DDBJ databases">
        <authorList>
            <person name="Genoscope - CEA"/>
        </authorList>
    </citation>
    <scope>NUCLEOTIDE SEQUENCE [LARGE SCALE GENOMIC DNA]</scope>
    <source>
        <strain evidence="4 5">G6</strain>
    </source>
</reference>
<dbReference type="AlphaFoldDB" id="A0A068R735"/>
<dbReference type="PANTHER" id="PTHR40065:SF3">
    <property type="entry name" value="RNA-BINDING PROTEIN YHBY"/>
    <property type="match status" value="1"/>
</dbReference>
<dbReference type="PANTHER" id="PTHR40065">
    <property type="entry name" value="RNA-BINDING PROTEIN YHBY"/>
    <property type="match status" value="1"/>
</dbReference>
<evidence type="ECO:0000256" key="1">
    <source>
        <dbReference type="ARBA" id="ARBA00022884"/>
    </source>
</evidence>
<dbReference type="HOGENOM" id="CLU_095994_2_0_6"/>
<dbReference type="EMBL" id="FO704551">
    <property type="protein sequence ID" value="CDG23033.1"/>
    <property type="molecule type" value="Genomic_DNA"/>
</dbReference>
<dbReference type="Pfam" id="PF01985">
    <property type="entry name" value="CRS1_YhbY"/>
    <property type="match status" value="1"/>
</dbReference>
<dbReference type="SMART" id="SM01103">
    <property type="entry name" value="CRS1_YhbY"/>
    <property type="match status" value="1"/>
</dbReference>
<dbReference type="Gene3D" id="3.30.110.60">
    <property type="entry name" value="YhbY-like"/>
    <property type="match status" value="1"/>
</dbReference>
<dbReference type="Proteomes" id="UP000032735">
    <property type="component" value="Chromosome"/>
</dbReference>
<evidence type="ECO:0000259" key="3">
    <source>
        <dbReference type="PROSITE" id="PS51295"/>
    </source>
</evidence>
<evidence type="ECO:0000313" key="4">
    <source>
        <dbReference type="EMBL" id="CDG23033.1"/>
    </source>
</evidence>
<evidence type="ECO:0000313" key="5">
    <source>
        <dbReference type="Proteomes" id="UP000032735"/>
    </source>
</evidence>
<dbReference type="InterPro" id="IPR017924">
    <property type="entry name" value="RNA-binding_YhbY"/>
</dbReference>
<feature type="domain" description="CRM" evidence="3">
    <location>
        <begin position="33"/>
        <end position="129"/>
    </location>
</feature>
<dbReference type="NCBIfam" id="TIGR00253">
    <property type="entry name" value="RNA_bind_YhbY"/>
    <property type="match status" value="1"/>
</dbReference>
<evidence type="ECO:0000256" key="2">
    <source>
        <dbReference type="PROSITE-ProRule" id="PRU00626"/>
    </source>
</evidence>
<dbReference type="KEGG" id="xpo:XPG1_3397"/>
<keyword evidence="1 2" id="KW-0694">RNA-binding</keyword>
<keyword evidence="5" id="KW-1185">Reference proteome</keyword>
<proteinExistence type="predicted"/>
<dbReference type="PROSITE" id="PS51295">
    <property type="entry name" value="CRM"/>
    <property type="match status" value="1"/>
</dbReference>
<sequence>MLSYQITPHFYGDRYEMAVEYVVFNPNVSKKTMTLNKKQVQHLKSLAHSLKPVVMIGNNGLTEGVLAEIEQTLSHHELIKVKVAGEDREIKTLIAEAIVRETGAHNVQIIGKMLVLYRPSEERKISLPK</sequence>
<name>A0A068R735_9GAMM</name>
<protein>
    <submittedName>
        <fullName evidence="4">Putative RNA binding protein</fullName>
    </submittedName>
</protein>
<accession>A0A068R735</accession>
<gene>
    <name evidence="4" type="primary">yhbY</name>
    <name evidence="4" type="ORF">XPG1_3397</name>
</gene>
<organism evidence="4 5">
    <name type="scientific">Xenorhabdus poinarii G6</name>
    <dbReference type="NCBI Taxonomy" id="1354304"/>
    <lineage>
        <taxon>Bacteria</taxon>
        <taxon>Pseudomonadati</taxon>
        <taxon>Pseudomonadota</taxon>
        <taxon>Gammaproteobacteria</taxon>
        <taxon>Enterobacterales</taxon>
        <taxon>Morganellaceae</taxon>
        <taxon>Xenorhabdus</taxon>
    </lineage>
</organism>